<dbReference type="Proteomes" id="UP001501083">
    <property type="component" value="Unassembled WGS sequence"/>
</dbReference>
<dbReference type="RefSeq" id="WP_158982958.1">
    <property type="nucleotide sequence ID" value="NZ_VLNU01000001.1"/>
</dbReference>
<keyword evidence="3" id="KW-1185">Reference proteome</keyword>
<evidence type="ECO:0000313" key="2">
    <source>
        <dbReference type="EMBL" id="GAA5068926.1"/>
    </source>
</evidence>
<proteinExistence type="predicted"/>
<evidence type="ECO:0000256" key="1">
    <source>
        <dbReference type="SAM" id="SignalP"/>
    </source>
</evidence>
<evidence type="ECO:0000313" key="3">
    <source>
        <dbReference type="Proteomes" id="UP001501083"/>
    </source>
</evidence>
<gene>
    <name evidence="2" type="ORF">GCM10025759_05150</name>
</gene>
<evidence type="ECO:0008006" key="4">
    <source>
        <dbReference type="Google" id="ProtNLM"/>
    </source>
</evidence>
<comment type="caution">
    <text evidence="2">The sequence shown here is derived from an EMBL/GenBank/DDBJ whole genome shotgun (WGS) entry which is preliminary data.</text>
</comment>
<name>A0ABP9L466_9GAMM</name>
<feature type="signal peptide" evidence="1">
    <location>
        <begin position="1"/>
        <end position="25"/>
    </location>
</feature>
<protein>
    <recommendedName>
        <fullName evidence="4">CopL family metal-binding regulatory protein</fullName>
    </recommendedName>
</protein>
<sequence>MTWRRIQRVAMHLLLVAFLAIPAVAAPAQAVAEALQVVATAASDAGVQTDGPCDAMPASSDDQQPCDCCVPHTCDISACLGTGCLPELPRVIASIPPVAAAAPWQQPSVPTGTIETPFRPPIV</sequence>
<keyword evidence="1" id="KW-0732">Signal</keyword>
<organism evidence="2 3">
    <name type="scientific">Lysobacter panacisoli</name>
    <dbReference type="NCBI Taxonomy" id="1255263"/>
    <lineage>
        <taxon>Bacteria</taxon>
        <taxon>Pseudomonadati</taxon>
        <taxon>Pseudomonadota</taxon>
        <taxon>Gammaproteobacteria</taxon>
        <taxon>Lysobacterales</taxon>
        <taxon>Lysobacteraceae</taxon>
        <taxon>Lysobacter</taxon>
    </lineage>
</organism>
<feature type="chain" id="PRO_5047241478" description="CopL family metal-binding regulatory protein" evidence="1">
    <location>
        <begin position="26"/>
        <end position="123"/>
    </location>
</feature>
<accession>A0ABP9L466</accession>
<reference evidence="3" key="1">
    <citation type="journal article" date="2019" name="Int. J. Syst. Evol. Microbiol.">
        <title>The Global Catalogue of Microorganisms (GCM) 10K type strain sequencing project: providing services to taxonomists for standard genome sequencing and annotation.</title>
        <authorList>
            <consortium name="The Broad Institute Genomics Platform"/>
            <consortium name="The Broad Institute Genome Sequencing Center for Infectious Disease"/>
            <person name="Wu L."/>
            <person name="Ma J."/>
        </authorList>
    </citation>
    <scope>NUCLEOTIDE SEQUENCE [LARGE SCALE GENOMIC DNA]</scope>
    <source>
        <strain evidence="3">JCM 19212</strain>
    </source>
</reference>
<dbReference type="EMBL" id="BAABKY010000001">
    <property type="protein sequence ID" value="GAA5068926.1"/>
    <property type="molecule type" value="Genomic_DNA"/>
</dbReference>